<dbReference type="EMBL" id="JAUHHV010000002">
    <property type="protein sequence ID" value="KAK1433166.1"/>
    <property type="molecule type" value="Genomic_DNA"/>
</dbReference>
<sequence>MIPTTKQNKTNREVPIATPPSTPDECLRLFQPSINFISHSQHKSFIHSFFSDRSKIQCLGFFPLSTDPLKGCGVGNLF</sequence>
<protein>
    <submittedName>
        <fullName evidence="2">Uncharacterized protein</fullName>
    </submittedName>
</protein>
<organism evidence="2 3">
    <name type="scientific">Tagetes erecta</name>
    <name type="common">African marigold</name>
    <dbReference type="NCBI Taxonomy" id="13708"/>
    <lineage>
        <taxon>Eukaryota</taxon>
        <taxon>Viridiplantae</taxon>
        <taxon>Streptophyta</taxon>
        <taxon>Embryophyta</taxon>
        <taxon>Tracheophyta</taxon>
        <taxon>Spermatophyta</taxon>
        <taxon>Magnoliopsida</taxon>
        <taxon>eudicotyledons</taxon>
        <taxon>Gunneridae</taxon>
        <taxon>Pentapetalae</taxon>
        <taxon>asterids</taxon>
        <taxon>campanulids</taxon>
        <taxon>Asterales</taxon>
        <taxon>Asteraceae</taxon>
        <taxon>Asteroideae</taxon>
        <taxon>Heliantheae alliance</taxon>
        <taxon>Tageteae</taxon>
        <taxon>Tagetes</taxon>
    </lineage>
</organism>
<proteinExistence type="predicted"/>
<reference evidence="2" key="1">
    <citation type="journal article" date="2023" name="bioRxiv">
        <title>Improved chromosome-level genome assembly for marigold (Tagetes erecta).</title>
        <authorList>
            <person name="Jiang F."/>
            <person name="Yuan L."/>
            <person name="Wang S."/>
            <person name="Wang H."/>
            <person name="Xu D."/>
            <person name="Wang A."/>
            <person name="Fan W."/>
        </authorList>
    </citation>
    <scope>NUCLEOTIDE SEQUENCE</scope>
    <source>
        <strain evidence="2">WSJ</strain>
        <tissue evidence="2">Leaf</tissue>
    </source>
</reference>
<name>A0AAD8L5J8_TARER</name>
<gene>
    <name evidence="2" type="ORF">QVD17_10072</name>
</gene>
<dbReference type="AlphaFoldDB" id="A0AAD8L5J8"/>
<dbReference type="Proteomes" id="UP001229421">
    <property type="component" value="Unassembled WGS sequence"/>
</dbReference>
<evidence type="ECO:0000313" key="2">
    <source>
        <dbReference type="EMBL" id="KAK1433166.1"/>
    </source>
</evidence>
<comment type="caution">
    <text evidence="2">The sequence shown here is derived from an EMBL/GenBank/DDBJ whole genome shotgun (WGS) entry which is preliminary data.</text>
</comment>
<evidence type="ECO:0000313" key="3">
    <source>
        <dbReference type="Proteomes" id="UP001229421"/>
    </source>
</evidence>
<keyword evidence="3" id="KW-1185">Reference proteome</keyword>
<feature type="region of interest" description="Disordered" evidence="1">
    <location>
        <begin position="1"/>
        <end position="20"/>
    </location>
</feature>
<evidence type="ECO:0000256" key="1">
    <source>
        <dbReference type="SAM" id="MobiDB-lite"/>
    </source>
</evidence>
<accession>A0AAD8L5J8</accession>